<name>A0AAD7E4W6_9AGAR</name>
<feature type="region of interest" description="Disordered" evidence="4">
    <location>
        <begin position="1306"/>
        <end position="1340"/>
    </location>
</feature>
<feature type="region of interest" description="Disordered" evidence="4">
    <location>
        <begin position="176"/>
        <end position="196"/>
    </location>
</feature>
<feature type="compositionally biased region" description="Polar residues" evidence="4">
    <location>
        <begin position="1367"/>
        <end position="1400"/>
    </location>
</feature>
<dbReference type="GO" id="GO:0008093">
    <property type="term" value="F:cytoskeletal anchor activity"/>
    <property type="evidence" value="ECO:0007669"/>
    <property type="project" value="TreeGrafter"/>
</dbReference>
<dbReference type="InterPro" id="IPR003108">
    <property type="entry name" value="GAR_dom"/>
</dbReference>
<dbReference type="Gene3D" id="3.30.920.20">
    <property type="entry name" value="Gas2-like domain"/>
    <property type="match status" value="1"/>
</dbReference>
<reference evidence="6" key="1">
    <citation type="submission" date="2023-03" db="EMBL/GenBank/DDBJ databases">
        <title>Massive genome expansion in bonnet fungi (Mycena s.s.) driven by repeated elements and novel gene families across ecological guilds.</title>
        <authorList>
            <consortium name="Lawrence Berkeley National Laboratory"/>
            <person name="Harder C.B."/>
            <person name="Miyauchi S."/>
            <person name="Viragh M."/>
            <person name="Kuo A."/>
            <person name="Thoen E."/>
            <person name="Andreopoulos B."/>
            <person name="Lu D."/>
            <person name="Skrede I."/>
            <person name="Drula E."/>
            <person name="Henrissat B."/>
            <person name="Morin E."/>
            <person name="Kohler A."/>
            <person name="Barry K."/>
            <person name="LaButti K."/>
            <person name="Morin E."/>
            <person name="Salamov A."/>
            <person name="Lipzen A."/>
            <person name="Mereny Z."/>
            <person name="Hegedus B."/>
            <person name="Baldrian P."/>
            <person name="Stursova M."/>
            <person name="Weitz H."/>
            <person name="Taylor A."/>
            <person name="Grigoriev I.V."/>
            <person name="Nagy L.G."/>
            <person name="Martin F."/>
            <person name="Kauserud H."/>
        </authorList>
    </citation>
    <scope>NUCLEOTIDE SEQUENCE</scope>
    <source>
        <strain evidence="6">9144</strain>
    </source>
</reference>
<comment type="caution">
    <text evidence="6">The sequence shown here is derived from an EMBL/GenBank/DDBJ whole genome shotgun (WGS) entry which is preliminary data.</text>
</comment>
<dbReference type="PANTHER" id="PTHR46756">
    <property type="entry name" value="TRANSGELIN"/>
    <property type="match status" value="1"/>
</dbReference>
<dbReference type="GO" id="GO:0005884">
    <property type="term" value="C:actin filament"/>
    <property type="evidence" value="ECO:0007669"/>
    <property type="project" value="TreeGrafter"/>
</dbReference>
<dbReference type="SMART" id="SM00243">
    <property type="entry name" value="GAS2"/>
    <property type="match status" value="1"/>
</dbReference>
<keyword evidence="2" id="KW-0963">Cytoplasm</keyword>
<evidence type="ECO:0000313" key="7">
    <source>
        <dbReference type="Proteomes" id="UP001219525"/>
    </source>
</evidence>
<dbReference type="GO" id="GO:0051015">
    <property type="term" value="F:actin filament binding"/>
    <property type="evidence" value="ECO:0007669"/>
    <property type="project" value="TreeGrafter"/>
</dbReference>
<keyword evidence="3" id="KW-0206">Cytoskeleton</keyword>
<evidence type="ECO:0000259" key="5">
    <source>
        <dbReference type="PROSITE" id="PS51460"/>
    </source>
</evidence>
<feature type="compositionally biased region" description="Polar residues" evidence="4">
    <location>
        <begin position="1318"/>
        <end position="1340"/>
    </location>
</feature>
<proteinExistence type="predicted"/>
<feature type="region of interest" description="Disordered" evidence="4">
    <location>
        <begin position="1355"/>
        <end position="1467"/>
    </location>
</feature>
<feature type="region of interest" description="Disordered" evidence="4">
    <location>
        <begin position="587"/>
        <end position="606"/>
    </location>
</feature>
<feature type="compositionally biased region" description="Polar residues" evidence="4">
    <location>
        <begin position="1407"/>
        <end position="1421"/>
    </location>
</feature>
<sequence>DGEEQCLEWHEVIELKAFSERKAWIEDKIKFLEQLPSVEVFVGLDAIRASAEEVPGLPTRQDLEQWLVEHDTIEKETEIFDTGELQTIRKFTKAATQRNLSPADTDLIELTLTTIYDLDKLLHLLRDRSENFELLGYRISWEEFRTAAWIDRRTIIADLKKFLDTRVRWTPAVYEDALPTTGTPPTSAPPSGSTTKRRASLTSLASLASVASDTLLSSAGFSRSVRFKLAEVLSRDAAQFSARITSLRHNRISAAGKMLDKLIDSSRKPVPEDLLDEQDRLEEKGIVELENVGKFVMNAVMQWRKADEIYVESMKDQVTAQTLWDEIEAAKFQHPTARQSVSFVTRAEALIKRLALRGDPASPTSLFPRPTHVLFPEHQAVNECVAQTLSSEVANALELARKVETSAREYRLNYEAVNRVETLVETASTSATTFTMVIEQLEKGVSSTDGDGTPPNLMSEACLEPTHHAAFLALLPSILKRQEAANESAGQVLRSSRGALLALDRPGIDPAFKSRATAEFQRLSTLRGQAQWTRDDVKTRVARLREARRIWALMNSNLSQLEEIRRDTGEAMEKHRWQQEIAVDALPPTPDSFSTPLPADSPPTESTKWLDELSTKLEQEIDIPLSALSKTLETLLKERLLRSSAGLKQFLEQVRQMVNLLQSIQNQSIAMGVIRDEFNGLQMCLDDLKMRVGSGIEEVLASRLVESELSNFGTELAMDIEKAQTEVKAFTDSLPVRVPFISREPRLSPTVTPFVKRRFSSVDLTLVAFDKLQSVELPFDLQSLDDAVRADSNSYAMKLGGEVQALNQRKAHFGLAQMTKGVDTALSAVVADINQVVHQFASLKTSLATILSQSDISQPLADFAKVVEGASQDRRASIARSFSPIRELLRQMEAAPGVHDAGVHESMYLTRLRAVDDAELKFQLWTDDAESLAKQVAHAQRAEAQRLESHRIEEEQRLRAERERIAAEEAERARIEQERLDEEARVRLEEERSAEEQRQLAERERAVAEEAERARLERQRLEIEAKLRLAEEQLAEQHRLQAEGARLAAKQAERERLEREAREKAERERTEEERRLQAEKDRIAAEEAENARFAAQKAEQERLKREHVFGLRATPSELGGFQTAEMNELQNRIFTLRKRLRAMSIEGLANPSVSATYLPGEDELGRVIRDFLLLSEEVATLPLSAVDLSVDIELNSLRTEIVKTTQFVERLKDLAKFSREIHVCEAALSDLLEHIDSYPSAPLTLASSFQIPPDLLPEDQLTSRLSFTSSVVESLVTLSALVEDDQRVIAERDRIRQTWSELEEMAKDRLQGRRSRPASVSSGPGSGRNSSASIRKSPTKMSTYSVLSISSVTAVPSQRVRSRLAPSESQNGSRRSTYGTERSRPASQLSNISSSRSTSGPVVRGSTFASRQRTTSLTPSTHGPPRRPLATNSRRTVSPSVSGASSYSRSILSPSRSSSASTSTWSRTPKYSLASLPKAATPPKKAPPARKKYVANPKSKLDVAVGEVVNKLPVGISIEGVSDNWKDQSGKYWIGDQDPKLCFCRILRSQTVMVRVGGGWQELSKFIKGHFADSFRLLSESPHQVGGLEPKWISSATLVEAVEPETPPHSPRTPEPDGSALPSISLQTPNGNSPRSLKSSPSTKGSPLTALQFMRRAEPEATSLQSVSPSKSTSHIRTRTASSTPARNSVWRP</sequence>
<dbReference type="InterPro" id="IPR036534">
    <property type="entry name" value="GAR_dom_sf"/>
</dbReference>
<keyword evidence="7" id="KW-1185">Reference proteome</keyword>
<evidence type="ECO:0000256" key="2">
    <source>
        <dbReference type="ARBA" id="ARBA00022490"/>
    </source>
</evidence>
<gene>
    <name evidence="6" type="ORF">GGX14DRAFT_615808</name>
</gene>
<feature type="domain" description="GAR" evidence="5">
    <location>
        <begin position="1496"/>
        <end position="1574"/>
    </location>
</feature>
<evidence type="ECO:0000256" key="1">
    <source>
        <dbReference type="ARBA" id="ARBA00004245"/>
    </source>
</evidence>
<protein>
    <recommendedName>
        <fullName evidence="5">GAR domain-containing protein</fullName>
    </recommendedName>
</protein>
<feature type="region of interest" description="Disordered" evidence="4">
    <location>
        <begin position="1051"/>
        <end position="1078"/>
    </location>
</feature>
<accession>A0AAD7E4W6</accession>
<dbReference type="SUPFAM" id="SSF143575">
    <property type="entry name" value="GAS2 domain-like"/>
    <property type="match status" value="1"/>
</dbReference>
<evidence type="ECO:0000256" key="3">
    <source>
        <dbReference type="ARBA" id="ARBA00023212"/>
    </source>
</evidence>
<feature type="region of interest" description="Disordered" evidence="4">
    <location>
        <begin position="1602"/>
        <end position="1693"/>
    </location>
</feature>
<dbReference type="PANTHER" id="PTHR46756:SF18">
    <property type="entry name" value="GAS2-LIKE PROTEIN PICKLED EGGS"/>
    <property type="match status" value="1"/>
</dbReference>
<feature type="non-terminal residue" evidence="6">
    <location>
        <position position="1"/>
    </location>
</feature>
<feature type="compositionally biased region" description="Polar residues" evidence="4">
    <location>
        <begin position="1622"/>
        <end position="1646"/>
    </location>
</feature>
<dbReference type="Proteomes" id="UP001219525">
    <property type="component" value="Unassembled WGS sequence"/>
</dbReference>
<evidence type="ECO:0000313" key="6">
    <source>
        <dbReference type="EMBL" id="KAJ7228915.1"/>
    </source>
</evidence>
<organism evidence="6 7">
    <name type="scientific">Mycena pura</name>
    <dbReference type="NCBI Taxonomy" id="153505"/>
    <lineage>
        <taxon>Eukaryota</taxon>
        <taxon>Fungi</taxon>
        <taxon>Dikarya</taxon>
        <taxon>Basidiomycota</taxon>
        <taxon>Agaricomycotina</taxon>
        <taxon>Agaricomycetes</taxon>
        <taxon>Agaricomycetidae</taxon>
        <taxon>Agaricales</taxon>
        <taxon>Marasmiineae</taxon>
        <taxon>Mycenaceae</taxon>
        <taxon>Mycena</taxon>
    </lineage>
</organism>
<evidence type="ECO:0000256" key="4">
    <source>
        <dbReference type="SAM" id="MobiDB-lite"/>
    </source>
</evidence>
<dbReference type="Pfam" id="PF02187">
    <property type="entry name" value="GAS2"/>
    <property type="match status" value="1"/>
</dbReference>
<dbReference type="EMBL" id="JARJCW010000002">
    <property type="protein sequence ID" value="KAJ7228915.1"/>
    <property type="molecule type" value="Genomic_DNA"/>
</dbReference>
<feature type="compositionally biased region" description="Polar residues" evidence="4">
    <location>
        <begin position="1662"/>
        <end position="1687"/>
    </location>
</feature>
<dbReference type="PROSITE" id="PS51460">
    <property type="entry name" value="GAR"/>
    <property type="match status" value="1"/>
</dbReference>
<dbReference type="GO" id="GO:0051764">
    <property type="term" value="P:actin crosslink formation"/>
    <property type="evidence" value="ECO:0007669"/>
    <property type="project" value="TreeGrafter"/>
</dbReference>
<feature type="compositionally biased region" description="Low complexity" evidence="4">
    <location>
        <begin position="179"/>
        <end position="196"/>
    </location>
</feature>
<feature type="compositionally biased region" description="Low complexity" evidence="4">
    <location>
        <begin position="1438"/>
        <end position="1467"/>
    </location>
</feature>
<dbReference type="GO" id="GO:0008017">
    <property type="term" value="F:microtubule binding"/>
    <property type="evidence" value="ECO:0007669"/>
    <property type="project" value="InterPro"/>
</dbReference>
<comment type="subcellular location">
    <subcellularLocation>
        <location evidence="1">Cytoplasm</location>
        <location evidence="1">Cytoskeleton</location>
    </subcellularLocation>
</comment>